<name>A0A1P8KKQ4_9BACT</name>
<dbReference type="Pfam" id="PF00486">
    <property type="entry name" value="Trans_reg_C"/>
    <property type="match status" value="1"/>
</dbReference>
<dbReference type="KEGG" id="alp:LPB137_04380"/>
<proteinExistence type="predicted"/>
<dbReference type="RefSeq" id="WP_076084877.1">
    <property type="nucleotide sequence ID" value="NZ_CP019070.1"/>
</dbReference>
<dbReference type="GO" id="GO:0003677">
    <property type="term" value="F:DNA binding"/>
    <property type="evidence" value="ECO:0007669"/>
    <property type="project" value="UniProtKB-UniRule"/>
</dbReference>
<evidence type="ECO:0000259" key="4">
    <source>
        <dbReference type="PROSITE" id="PS50110"/>
    </source>
</evidence>
<keyword evidence="2" id="KW-0597">Phosphoprotein</keyword>
<dbReference type="Pfam" id="PF00072">
    <property type="entry name" value="Response_reg"/>
    <property type="match status" value="1"/>
</dbReference>
<dbReference type="CDD" id="cd00156">
    <property type="entry name" value="REC"/>
    <property type="match status" value="1"/>
</dbReference>
<feature type="domain" description="OmpR/PhoB-type" evidence="5">
    <location>
        <begin position="132"/>
        <end position="225"/>
    </location>
</feature>
<dbReference type="InterPro" id="IPR001789">
    <property type="entry name" value="Sig_transdc_resp-reg_receiver"/>
</dbReference>
<keyword evidence="7" id="KW-1185">Reference proteome</keyword>
<sequence length="227" mass="26415">MITNLKELNVLYIDDDKIACKHMQATLSYFFKEVFIEYNGLNALKTYQKESVHLLLVDYDMPIMNGLSFLQEIRRINNSIPAVIISSYNDKEKLLKAIKLNLVAYLVKPLEFSELKDVLEECAFWMNKHGLLKVNISENCLYDYSTKTIRTIDDDIIALTSYEYRIFEYLLTNKNRVVTFEEIFYALDSNDTNKKSLTSLVYKINKKLSSPIIKNIKDVGYTIVGIK</sequence>
<dbReference type="PANTHER" id="PTHR43228:SF1">
    <property type="entry name" value="TWO-COMPONENT RESPONSE REGULATOR ARR22"/>
    <property type="match status" value="1"/>
</dbReference>
<dbReference type="AlphaFoldDB" id="A0A1P8KKQ4"/>
<dbReference type="Proteomes" id="UP000186074">
    <property type="component" value="Chromosome"/>
</dbReference>
<evidence type="ECO:0000256" key="1">
    <source>
        <dbReference type="ARBA" id="ARBA00023125"/>
    </source>
</evidence>
<evidence type="ECO:0008006" key="8">
    <source>
        <dbReference type="Google" id="ProtNLM"/>
    </source>
</evidence>
<feature type="DNA-binding region" description="OmpR/PhoB-type" evidence="3">
    <location>
        <begin position="132"/>
        <end position="225"/>
    </location>
</feature>
<feature type="domain" description="Response regulatory" evidence="4">
    <location>
        <begin position="9"/>
        <end position="123"/>
    </location>
</feature>
<dbReference type="EMBL" id="CP019070">
    <property type="protein sequence ID" value="APW65129.1"/>
    <property type="molecule type" value="Genomic_DNA"/>
</dbReference>
<accession>A0A1P8KKQ4</accession>
<reference evidence="6 7" key="1">
    <citation type="submission" date="2017-01" db="EMBL/GenBank/DDBJ databases">
        <title>Genome sequencing of Arcobacter sp. LPB0137.</title>
        <authorList>
            <person name="Lee G.-W."/>
            <person name="Yi H."/>
        </authorList>
    </citation>
    <scope>NUCLEOTIDE SEQUENCE [LARGE SCALE GENOMIC DNA]</scope>
    <source>
        <strain evidence="6 7">LPB0137</strain>
    </source>
</reference>
<dbReference type="GO" id="GO:0000160">
    <property type="term" value="P:phosphorelay signal transduction system"/>
    <property type="evidence" value="ECO:0007669"/>
    <property type="project" value="InterPro"/>
</dbReference>
<protein>
    <recommendedName>
        <fullName evidence="8">DNA-binding response regulator</fullName>
    </recommendedName>
</protein>
<dbReference type="GO" id="GO:0006355">
    <property type="term" value="P:regulation of DNA-templated transcription"/>
    <property type="evidence" value="ECO:0007669"/>
    <property type="project" value="InterPro"/>
</dbReference>
<dbReference type="InterPro" id="IPR001867">
    <property type="entry name" value="OmpR/PhoB-type_DNA-bd"/>
</dbReference>
<dbReference type="SMART" id="SM00448">
    <property type="entry name" value="REC"/>
    <property type="match status" value="1"/>
</dbReference>
<evidence type="ECO:0000259" key="5">
    <source>
        <dbReference type="PROSITE" id="PS51755"/>
    </source>
</evidence>
<dbReference type="InterPro" id="IPR052048">
    <property type="entry name" value="ST_Response_Regulator"/>
</dbReference>
<dbReference type="SUPFAM" id="SSF46894">
    <property type="entry name" value="C-terminal effector domain of the bipartite response regulators"/>
    <property type="match status" value="1"/>
</dbReference>
<dbReference type="Gene3D" id="1.10.10.10">
    <property type="entry name" value="Winged helix-like DNA-binding domain superfamily/Winged helix DNA-binding domain"/>
    <property type="match status" value="1"/>
</dbReference>
<dbReference type="PANTHER" id="PTHR43228">
    <property type="entry name" value="TWO-COMPONENT RESPONSE REGULATOR"/>
    <property type="match status" value="1"/>
</dbReference>
<feature type="modified residue" description="4-aspartylphosphate" evidence="2">
    <location>
        <position position="58"/>
    </location>
</feature>
<dbReference type="InterPro" id="IPR036388">
    <property type="entry name" value="WH-like_DNA-bd_sf"/>
</dbReference>
<dbReference type="SMART" id="SM00862">
    <property type="entry name" value="Trans_reg_C"/>
    <property type="match status" value="1"/>
</dbReference>
<keyword evidence="1 3" id="KW-0238">DNA-binding</keyword>
<dbReference type="PROSITE" id="PS50110">
    <property type="entry name" value="RESPONSE_REGULATORY"/>
    <property type="match status" value="1"/>
</dbReference>
<organism evidence="6 7">
    <name type="scientific">Poseidonibacter parvus</name>
    <dbReference type="NCBI Taxonomy" id="1850254"/>
    <lineage>
        <taxon>Bacteria</taxon>
        <taxon>Pseudomonadati</taxon>
        <taxon>Campylobacterota</taxon>
        <taxon>Epsilonproteobacteria</taxon>
        <taxon>Campylobacterales</taxon>
        <taxon>Arcobacteraceae</taxon>
        <taxon>Poseidonibacter</taxon>
    </lineage>
</organism>
<evidence type="ECO:0000256" key="2">
    <source>
        <dbReference type="PROSITE-ProRule" id="PRU00169"/>
    </source>
</evidence>
<dbReference type="Gene3D" id="3.40.50.2300">
    <property type="match status" value="1"/>
</dbReference>
<dbReference type="InterPro" id="IPR011006">
    <property type="entry name" value="CheY-like_superfamily"/>
</dbReference>
<evidence type="ECO:0000256" key="3">
    <source>
        <dbReference type="PROSITE-ProRule" id="PRU01091"/>
    </source>
</evidence>
<evidence type="ECO:0000313" key="7">
    <source>
        <dbReference type="Proteomes" id="UP000186074"/>
    </source>
</evidence>
<dbReference type="InterPro" id="IPR016032">
    <property type="entry name" value="Sig_transdc_resp-reg_C-effctor"/>
</dbReference>
<evidence type="ECO:0000313" key="6">
    <source>
        <dbReference type="EMBL" id="APW65129.1"/>
    </source>
</evidence>
<gene>
    <name evidence="6" type="ORF">LPB137_04380</name>
</gene>
<dbReference type="SUPFAM" id="SSF52172">
    <property type="entry name" value="CheY-like"/>
    <property type="match status" value="1"/>
</dbReference>
<dbReference type="STRING" id="1850254.LPB137_04380"/>
<dbReference type="PROSITE" id="PS51755">
    <property type="entry name" value="OMPR_PHOB"/>
    <property type="match status" value="1"/>
</dbReference>